<keyword evidence="2" id="KW-1185">Reference proteome</keyword>
<sequence length="236" mass="26222">MLNERRWQLPGSLRLPLYPSPQPILPLSLFFPSAYSSPQPILPLSLFFPSIHSSPSIHPSPQPILPLSPSFPSAYPYPQPILLPLNPSFPSTYPSPQSIIPLDPSFPSIHHSPQLILPRPTFQLSHPAHEQNLTFSSPCSHLPSFVIRNTKPEPSRAVKQSANRRTAPLRRPACNSRILSHAVLPCYIGWGTGGGWFTISCMHSFEMIQWMEQREVLMIGSESAPGIKGFLGPLCQ</sequence>
<evidence type="ECO:0000313" key="2">
    <source>
        <dbReference type="Proteomes" id="UP000250266"/>
    </source>
</evidence>
<accession>A0A8E2ED92</accession>
<gene>
    <name evidence="1" type="ORF">K432DRAFT_10468</name>
</gene>
<name>A0A8E2ED92_9PEZI</name>
<organism evidence="1 2">
    <name type="scientific">Lepidopterella palustris CBS 459.81</name>
    <dbReference type="NCBI Taxonomy" id="1314670"/>
    <lineage>
        <taxon>Eukaryota</taxon>
        <taxon>Fungi</taxon>
        <taxon>Dikarya</taxon>
        <taxon>Ascomycota</taxon>
        <taxon>Pezizomycotina</taxon>
        <taxon>Dothideomycetes</taxon>
        <taxon>Pleosporomycetidae</taxon>
        <taxon>Mytilinidiales</taxon>
        <taxon>Argynnaceae</taxon>
        <taxon>Lepidopterella</taxon>
    </lineage>
</organism>
<reference evidence="1 2" key="1">
    <citation type="journal article" date="2016" name="Nat. Commun.">
        <title>Ectomycorrhizal ecology is imprinted in the genome of the dominant symbiotic fungus Cenococcum geophilum.</title>
        <authorList>
            <consortium name="DOE Joint Genome Institute"/>
            <person name="Peter M."/>
            <person name="Kohler A."/>
            <person name="Ohm R.A."/>
            <person name="Kuo A."/>
            <person name="Krutzmann J."/>
            <person name="Morin E."/>
            <person name="Arend M."/>
            <person name="Barry K.W."/>
            <person name="Binder M."/>
            <person name="Choi C."/>
            <person name="Clum A."/>
            <person name="Copeland A."/>
            <person name="Grisel N."/>
            <person name="Haridas S."/>
            <person name="Kipfer T."/>
            <person name="LaButti K."/>
            <person name="Lindquist E."/>
            <person name="Lipzen A."/>
            <person name="Maire R."/>
            <person name="Meier B."/>
            <person name="Mihaltcheva S."/>
            <person name="Molinier V."/>
            <person name="Murat C."/>
            <person name="Poggeler S."/>
            <person name="Quandt C.A."/>
            <person name="Sperisen C."/>
            <person name="Tritt A."/>
            <person name="Tisserant E."/>
            <person name="Crous P.W."/>
            <person name="Henrissat B."/>
            <person name="Nehls U."/>
            <person name="Egli S."/>
            <person name="Spatafora J.W."/>
            <person name="Grigoriev I.V."/>
            <person name="Martin F.M."/>
        </authorList>
    </citation>
    <scope>NUCLEOTIDE SEQUENCE [LARGE SCALE GENOMIC DNA]</scope>
    <source>
        <strain evidence="1 2">CBS 459.81</strain>
    </source>
</reference>
<proteinExistence type="predicted"/>
<protein>
    <submittedName>
        <fullName evidence="1">Uncharacterized protein</fullName>
    </submittedName>
</protein>
<dbReference type="EMBL" id="KV744912">
    <property type="protein sequence ID" value="OCK81671.1"/>
    <property type="molecule type" value="Genomic_DNA"/>
</dbReference>
<dbReference type="Proteomes" id="UP000250266">
    <property type="component" value="Unassembled WGS sequence"/>
</dbReference>
<dbReference type="AlphaFoldDB" id="A0A8E2ED92"/>
<evidence type="ECO:0000313" key="1">
    <source>
        <dbReference type="EMBL" id="OCK81671.1"/>
    </source>
</evidence>